<dbReference type="RefSeq" id="XP_031921629.1">
    <property type="nucleotide sequence ID" value="XM_032069012.1"/>
</dbReference>
<reference evidence="1 2" key="1">
    <citation type="submission" date="2019-04" db="EMBL/GenBank/DDBJ databases">
        <title>Friends and foes A comparative genomics studyof 23 Aspergillus species from section Flavi.</title>
        <authorList>
            <consortium name="DOE Joint Genome Institute"/>
            <person name="Kjaerbolling I."/>
            <person name="Vesth T."/>
            <person name="Frisvad J.C."/>
            <person name="Nybo J.L."/>
            <person name="Theobald S."/>
            <person name="Kildgaard S."/>
            <person name="Isbrandt T."/>
            <person name="Kuo A."/>
            <person name="Sato A."/>
            <person name="Lyhne E.K."/>
            <person name="Kogle M.E."/>
            <person name="Wiebenga A."/>
            <person name="Kun R.S."/>
            <person name="Lubbers R.J."/>
            <person name="Makela M.R."/>
            <person name="Barry K."/>
            <person name="Chovatia M."/>
            <person name="Clum A."/>
            <person name="Daum C."/>
            <person name="Haridas S."/>
            <person name="He G."/>
            <person name="LaButti K."/>
            <person name="Lipzen A."/>
            <person name="Mondo S."/>
            <person name="Riley R."/>
            <person name="Salamov A."/>
            <person name="Simmons B.A."/>
            <person name="Magnuson J.K."/>
            <person name="Henrissat B."/>
            <person name="Mortensen U.H."/>
            <person name="Larsen T.O."/>
            <person name="Devries R.P."/>
            <person name="Grigoriev I.V."/>
            <person name="Machida M."/>
            <person name="Baker S.E."/>
            <person name="Andersen M.R."/>
        </authorList>
    </citation>
    <scope>NUCLEOTIDE SEQUENCE [LARGE SCALE GENOMIC DNA]</scope>
    <source>
        <strain evidence="1 2">CBS 763.97</strain>
    </source>
</reference>
<evidence type="ECO:0000313" key="2">
    <source>
        <dbReference type="Proteomes" id="UP000326268"/>
    </source>
</evidence>
<organism evidence="1 2">
    <name type="scientific">Aspergillus caelatus</name>
    <dbReference type="NCBI Taxonomy" id="61420"/>
    <lineage>
        <taxon>Eukaryota</taxon>
        <taxon>Fungi</taxon>
        <taxon>Dikarya</taxon>
        <taxon>Ascomycota</taxon>
        <taxon>Pezizomycotina</taxon>
        <taxon>Eurotiomycetes</taxon>
        <taxon>Eurotiomycetidae</taxon>
        <taxon>Eurotiales</taxon>
        <taxon>Aspergillaceae</taxon>
        <taxon>Aspergillus</taxon>
        <taxon>Aspergillus subgen. Circumdati</taxon>
    </lineage>
</organism>
<dbReference type="AlphaFoldDB" id="A0A5N6ZMD2"/>
<proteinExistence type="predicted"/>
<gene>
    <name evidence="1" type="ORF">BDV27DRAFT_137545</name>
</gene>
<protein>
    <submittedName>
        <fullName evidence="1">Uncharacterized protein</fullName>
    </submittedName>
</protein>
<sequence>MTCSFRADYITETPFLTPLRPFRLHSAFRHYPISCKARKTVHYHNQFCGLLCSHTSRCNTSSRYLYESIEDVEKLEIYKVGVIALQQSGTSFTIAT</sequence>
<dbReference type="Proteomes" id="UP000326268">
    <property type="component" value="Unassembled WGS sequence"/>
</dbReference>
<name>A0A5N6ZMD2_9EURO</name>
<dbReference type="GeneID" id="43653458"/>
<dbReference type="EMBL" id="ML737886">
    <property type="protein sequence ID" value="KAE8358548.1"/>
    <property type="molecule type" value="Genomic_DNA"/>
</dbReference>
<evidence type="ECO:0000313" key="1">
    <source>
        <dbReference type="EMBL" id="KAE8358548.1"/>
    </source>
</evidence>
<accession>A0A5N6ZMD2</accession>
<keyword evidence="2" id="KW-1185">Reference proteome</keyword>